<keyword evidence="3" id="KW-0865">Zymogen</keyword>
<dbReference type="OrthoDB" id="9760084at2"/>
<dbReference type="InterPro" id="IPR014395">
    <property type="entry name" value="Pen/GL7ACA/AHL_acylase"/>
</dbReference>
<organism evidence="7 8">
    <name type="scientific">Dokdonella immobilis</name>
    <dbReference type="NCBI Taxonomy" id="578942"/>
    <lineage>
        <taxon>Bacteria</taxon>
        <taxon>Pseudomonadati</taxon>
        <taxon>Pseudomonadota</taxon>
        <taxon>Gammaproteobacteria</taxon>
        <taxon>Lysobacterales</taxon>
        <taxon>Rhodanobacteraceae</taxon>
        <taxon>Dokdonella</taxon>
    </lineage>
</organism>
<dbReference type="InterPro" id="IPR029055">
    <property type="entry name" value="Ntn_hydrolases_N"/>
</dbReference>
<reference evidence="7 8" key="1">
    <citation type="submission" date="2016-10" db="EMBL/GenBank/DDBJ databases">
        <authorList>
            <person name="de Groot N.N."/>
        </authorList>
    </citation>
    <scope>NUCLEOTIDE SEQUENCE [LARGE SCALE GENOMIC DNA]</scope>
    <source>
        <strain evidence="7 8">CGMCC 1.7659</strain>
    </source>
</reference>
<proteinExistence type="inferred from homology"/>
<comment type="cofactor">
    <cofactor evidence="6">
        <name>Ca(2+)</name>
        <dbReference type="ChEBI" id="CHEBI:29108"/>
    </cofactor>
    <text evidence="6">Binds 1 Ca(2+) ion per dimer.</text>
</comment>
<dbReference type="Gene3D" id="2.30.120.10">
    <property type="match status" value="1"/>
</dbReference>
<dbReference type="PANTHER" id="PTHR34218">
    <property type="entry name" value="PEPTIDASE S45 PENICILLIN AMIDASE"/>
    <property type="match status" value="1"/>
</dbReference>
<dbReference type="Proteomes" id="UP000198575">
    <property type="component" value="Unassembled WGS sequence"/>
</dbReference>
<dbReference type="SUPFAM" id="SSF56235">
    <property type="entry name" value="N-terminal nucleophile aminohydrolases (Ntn hydrolases)"/>
    <property type="match status" value="1"/>
</dbReference>
<dbReference type="Gene3D" id="1.10.1400.10">
    <property type="match status" value="1"/>
</dbReference>
<evidence type="ECO:0000256" key="5">
    <source>
        <dbReference type="PIRSR" id="PIRSR001227-1"/>
    </source>
</evidence>
<dbReference type="GO" id="GO:0017000">
    <property type="term" value="P:antibiotic biosynthetic process"/>
    <property type="evidence" value="ECO:0007669"/>
    <property type="project" value="InterPro"/>
</dbReference>
<evidence type="ECO:0000256" key="6">
    <source>
        <dbReference type="PIRSR" id="PIRSR001227-2"/>
    </source>
</evidence>
<evidence type="ECO:0000256" key="3">
    <source>
        <dbReference type="ARBA" id="ARBA00023145"/>
    </source>
</evidence>
<feature type="binding site" evidence="6">
    <location>
        <position position="346"/>
    </location>
    <ligand>
        <name>Ca(2+)</name>
        <dbReference type="ChEBI" id="CHEBI:29108"/>
    </ligand>
</feature>
<feature type="active site" description="Nucleophile" evidence="5">
    <location>
        <position position="265"/>
    </location>
</feature>
<keyword evidence="6" id="KW-0106">Calcium</keyword>
<dbReference type="InterPro" id="IPR023343">
    <property type="entry name" value="Penicillin_amidase_dom1"/>
</dbReference>
<keyword evidence="2" id="KW-0378">Hydrolase</keyword>
<dbReference type="EMBL" id="FOVF01000025">
    <property type="protein sequence ID" value="SFN49006.1"/>
    <property type="molecule type" value="Genomic_DNA"/>
</dbReference>
<evidence type="ECO:0000313" key="8">
    <source>
        <dbReference type="Proteomes" id="UP000198575"/>
    </source>
</evidence>
<dbReference type="InterPro" id="IPR043146">
    <property type="entry name" value="Penicillin_amidase_N_B-knob"/>
</dbReference>
<dbReference type="Gene3D" id="3.60.20.10">
    <property type="entry name" value="Glutamine Phosphoribosylpyrophosphate, subunit 1, domain 1"/>
    <property type="match status" value="1"/>
</dbReference>
<feature type="binding site" evidence="6">
    <location>
        <position position="343"/>
    </location>
    <ligand>
        <name>Ca(2+)</name>
        <dbReference type="ChEBI" id="CHEBI:29108"/>
    </ligand>
</feature>
<feature type="binding site" evidence="6">
    <location>
        <position position="522"/>
    </location>
    <ligand>
        <name>Ca(2+)</name>
        <dbReference type="ChEBI" id="CHEBI:29108"/>
    </ligand>
</feature>
<evidence type="ECO:0000256" key="1">
    <source>
        <dbReference type="ARBA" id="ARBA00006586"/>
    </source>
</evidence>
<name>A0A1I4ZFF8_9GAMM</name>
<dbReference type="AlphaFoldDB" id="A0A1I4ZFF8"/>
<accession>A0A1I4ZFF8</accession>
<protein>
    <submittedName>
        <fullName evidence="7">Penicillin amidase</fullName>
    </submittedName>
</protein>
<keyword evidence="8" id="KW-1185">Reference proteome</keyword>
<keyword evidence="6" id="KW-0479">Metal-binding</keyword>
<comment type="similarity">
    <text evidence="1">Belongs to the peptidase S45 family.</text>
</comment>
<dbReference type="PIRSF" id="PIRSF001227">
    <property type="entry name" value="Pen_acylase"/>
    <property type="match status" value="1"/>
</dbReference>
<dbReference type="GO" id="GO:0016811">
    <property type="term" value="F:hydrolase activity, acting on carbon-nitrogen (but not peptide) bonds, in linear amides"/>
    <property type="evidence" value="ECO:0007669"/>
    <property type="project" value="InterPro"/>
</dbReference>
<evidence type="ECO:0000256" key="4">
    <source>
        <dbReference type="ARBA" id="ARBA00038735"/>
    </source>
</evidence>
<dbReference type="PANTHER" id="PTHR34218:SF4">
    <property type="entry name" value="ACYL-HOMOSERINE LACTONE ACYLASE QUIP"/>
    <property type="match status" value="1"/>
</dbReference>
<evidence type="ECO:0000313" key="7">
    <source>
        <dbReference type="EMBL" id="SFN49006.1"/>
    </source>
</evidence>
<dbReference type="InterPro" id="IPR043147">
    <property type="entry name" value="Penicillin_amidase_A-knob"/>
</dbReference>
<dbReference type="GO" id="GO:0046872">
    <property type="term" value="F:metal ion binding"/>
    <property type="evidence" value="ECO:0007669"/>
    <property type="project" value="UniProtKB-KW"/>
</dbReference>
<gene>
    <name evidence="7" type="ORF">SAMN05216289_12543</name>
</gene>
<dbReference type="Pfam" id="PF01804">
    <property type="entry name" value="Penicil_amidase"/>
    <property type="match status" value="1"/>
</dbReference>
<dbReference type="CDD" id="cd03747">
    <property type="entry name" value="Ntn_PGA_like"/>
    <property type="match status" value="1"/>
</dbReference>
<feature type="binding site" evidence="6">
    <location>
        <position position="474"/>
    </location>
    <ligand>
        <name>Ca(2+)</name>
        <dbReference type="ChEBI" id="CHEBI:29108"/>
    </ligand>
</feature>
<evidence type="ECO:0000256" key="2">
    <source>
        <dbReference type="ARBA" id="ARBA00022801"/>
    </source>
</evidence>
<dbReference type="InterPro" id="IPR002692">
    <property type="entry name" value="S45"/>
</dbReference>
<comment type="subunit">
    <text evidence="4">Heterodimer of an alpha subunit and a beta subunit processed from the same precursor.</text>
</comment>
<sequence>MNVRNRKRTLLRSLSLLALIVVLVVAAVLTGGWLALRGSLPQLDGTIRSTALSAAVSVKRDARGTVTLSGMNRDDVTWALGFVHAQERFFEMDLMRRSAAGELAELFGKAALPIDRRARAHRMRARAGASLALASAAERHAVERYRDGVNAGLAALGVRPFPYLLTRTTPRPWSSEDTVLVVDAMYFALNDAGNQRELAFSLMKSALPDSAWRFLSATGGSWDAPLSGPPMRWPDPPPAGDLDLRAIDASLLRGTDASIDNVPGSNSFAVGGGLTGGAGMIANDMHLELRVPDIWFRARLIFPSPRRTGETIDVSGASLPGTPAIIAGSNRAIAWGFTNSYADLTDWVRVIVDPADPGRYRTVDGSEPLSTYAETIQAKGEAAETLEIRETRWGPILAEDADGTPLALAWTAHREGAVNLELMRLESAETADEGVAIVQEAGMPAQNFMVADRFGNIAWTIAGRVPKRSGGFDPRLPSDWSIAGTGWQGWLAPAEMPLISNPPEKRLWTANARVVDEGPFLDMLGDGGYDLGARQAQIRDDLRARDHFTSADMLAIQLDDRALFLERWHQRLVNLLEHSASTPLRSDVREALDDWDGRASTASVAYRIVRAWRNEVKDTVLDGFAAAVRVHYPAFELPKLGQAEHAVWMLLERRPANLLPAGYASWEALQEACLDRVAQRLQSQPGGIAKRSWGERNTARIAHPLSRALPGFLATYLDMPADPLPGDSNMPRVQGPRFGASERFAVAPGDEAHGYFELPGGQSGHPLSPFYGAGHEDWVQGKPTPFLPGPAIHELRFEPGPG</sequence>
<dbReference type="Gene3D" id="1.10.439.10">
    <property type="entry name" value="Penicillin Amidohydrolase, domain 1"/>
    <property type="match status" value="1"/>
</dbReference>
<dbReference type="RefSeq" id="WP_092409408.1">
    <property type="nucleotide sequence ID" value="NZ_FOVF01000025.1"/>
</dbReference>
<feature type="binding site" evidence="6">
    <location>
        <position position="197"/>
    </location>
    <ligand>
        <name>Ca(2+)</name>
        <dbReference type="ChEBI" id="CHEBI:29108"/>
    </ligand>
</feature>